<keyword evidence="3" id="KW-1185">Reference proteome</keyword>
<reference evidence="2" key="1">
    <citation type="journal article" date="2020" name="Stud. Mycol.">
        <title>101 Dothideomycetes genomes: a test case for predicting lifestyles and emergence of pathogens.</title>
        <authorList>
            <person name="Haridas S."/>
            <person name="Albert R."/>
            <person name="Binder M."/>
            <person name="Bloem J."/>
            <person name="Labutti K."/>
            <person name="Salamov A."/>
            <person name="Andreopoulos B."/>
            <person name="Baker S."/>
            <person name="Barry K."/>
            <person name="Bills G."/>
            <person name="Bluhm B."/>
            <person name="Cannon C."/>
            <person name="Castanera R."/>
            <person name="Culley D."/>
            <person name="Daum C."/>
            <person name="Ezra D."/>
            <person name="Gonzalez J."/>
            <person name="Henrissat B."/>
            <person name="Kuo A."/>
            <person name="Liang C."/>
            <person name="Lipzen A."/>
            <person name="Lutzoni F."/>
            <person name="Magnuson J."/>
            <person name="Mondo S."/>
            <person name="Nolan M."/>
            <person name="Ohm R."/>
            <person name="Pangilinan J."/>
            <person name="Park H.-J."/>
            <person name="Ramirez L."/>
            <person name="Alfaro M."/>
            <person name="Sun H."/>
            <person name="Tritt A."/>
            <person name="Yoshinaga Y."/>
            <person name="Zwiers L.-H."/>
            <person name="Turgeon B."/>
            <person name="Goodwin S."/>
            <person name="Spatafora J."/>
            <person name="Crous P."/>
            <person name="Grigoriev I."/>
        </authorList>
    </citation>
    <scope>NUCLEOTIDE SEQUENCE</scope>
    <source>
        <strain evidence="2">CBS 113818</strain>
    </source>
</reference>
<dbReference type="Pfam" id="PF00583">
    <property type="entry name" value="Acetyltransf_1"/>
    <property type="match status" value="1"/>
</dbReference>
<dbReference type="OrthoDB" id="2115692at2759"/>
<dbReference type="SUPFAM" id="SSF55729">
    <property type="entry name" value="Acyl-CoA N-acyltransferases (Nat)"/>
    <property type="match status" value="1"/>
</dbReference>
<evidence type="ECO:0000259" key="1">
    <source>
        <dbReference type="PROSITE" id="PS51186"/>
    </source>
</evidence>
<dbReference type="InterPro" id="IPR052523">
    <property type="entry name" value="Trichothecene_AcTrans"/>
</dbReference>
<accession>A0A6A6ZQB5</accession>
<evidence type="ECO:0000313" key="2">
    <source>
        <dbReference type="EMBL" id="KAF2823038.1"/>
    </source>
</evidence>
<dbReference type="AlphaFoldDB" id="A0A6A6ZQB5"/>
<dbReference type="Proteomes" id="UP000799424">
    <property type="component" value="Unassembled WGS sequence"/>
</dbReference>
<proteinExistence type="predicted"/>
<evidence type="ECO:0000313" key="3">
    <source>
        <dbReference type="Proteomes" id="UP000799424"/>
    </source>
</evidence>
<dbReference type="InterPro" id="IPR000182">
    <property type="entry name" value="GNAT_dom"/>
</dbReference>
<dbReference type="Gene3D" id="3.40.630.30">
    <property type="match status" value="1"/>
</dbReference>
<feature type="domain" description="N-acetyltransferase" evidence="1">
    <location>
        <begin position="79"/>
        <end position="220"/>
    </location>
</feature>
<gene>
    <name evidence="2" type="ORF">CC86DRAFT_329589</name>
</gene>
<sequence>MPDPTLQVSLLTPSEAEQYMLVRHETFRNTVNKILYPRGEPSQKTLDRVTSEIRDGITNKGILFLKCVDTTTNTIVAGARWRYVKPTNPDAKQRTWAEVDAGLVNHLDPYDESDPALLTALYDLFNVHQRKVLETQPHYILDTLVTLPQHERRGAGSMLVGWGCAKADEAGVVAYLEASLIAAPMYARHGFEAVGELELDLRKFGGDEEMRFIAMLRPAKKVDGV</sequence>
<dbReference type="InterPro" id="IPR016181">
    <property type="entry name" value="Acyl_CoA_acyltransferase"/>
</dbReference>
<protein>
    <submittedName>
        <fullName evidence="2">Acyl-CoA N-acyltransferase</fullName>
    </submittedName>
</protein>
<organism evidence="2 3">
    <name type="scientific">Ophiobolus disseminans</name>
    <dbReference type="NCBI Taxonomy" id="1469910"/>
    <lineage>
        <taxon>Eukaryota</taxon>
        <taxon>Fungi</taxon>
        <taxon>Dikarya</taxon>
        <taxon>Ascomycota</taxon>
        <taxon>Pezizomycotina</taxon>
        <taxon>Dothideomycetes</taxon>
        <taxon>Pleosporomycetidae</taxon>
        <taxon>Pleosporales</taxon>
        <taxon>Pleosporineae</taxon>
        <taxon>Phaeosphaeriaceae</taxon>
        <taxon>Ophiobolus</taxon>
    </lineage>
</organism>
<dbReference type="GO" id="GO:0016747">
    <property type="term" value="F:acyltransferase activity, transferring groups other than amino-acyl groups"/>
    <property type="evidence" value="ECO:0007669"/>
    <property type="project" value="InterPro"/>
</dbReference>
<dbReference type="PROSITE" id="PS51186">
    <property type="entry name" value="GNAT"/>
    <property type="match status" value="1"/>
</dbReference>
<dbReference type="EMBL" id="MU006233">
    <property type="protein sequence ID" value="KAF2823038.1"/>
    <property type="molecule type" value="Genomic_DNA"/>
</dbReference>
<name>A0A6A6ZQB5_9PLEO</name>
<dbReference type="PANTHER" id="PTHR42791:SF14">
    <property type="entry name" value="N-ACETYLTRANSFERASE DOMAIN-CONTAINING PROTEIN"/>
    <property type="match status" value="1"/>
</dbReference>
<dbReference type="PANTHER" id="PTHR42791">
    <property type="entry name" value="GNAT FAMILY ACETYLTRANSFERASE"/>
    <property type="match status" value="1"/>
</dbReference>